<dbReference type="GO" id="GO:0045892">
    <property type="term" value="P:negative regulation of DNA-templated transcription"/>
    <property type="evidence" value="ECO:0007669"/>
    <property type="project" value="TreeGrafter"/>
</dbReference>
<dbReference type="PANTHER" id="PTHR15577:SF2">
    <property type="entry name" value="ZINC FINGER PROTEIN 318"/>
    <property type="match status" value="1"/>
</dbReference>
<feature type="coiled-coil region" evidence="2">
    <location>
        <begin position="674"/>
        <end position="707"/>
    </location>
</feature>
<dbReference type="Proteomes" id="UP000613066">
    <property type="component" value="Unassembled WGS sequence"/>
</dbReference>
<dbReference type="SUPFAM" id="SSF57667">
    <property type="entry name" value="beta-beta-alpha zinc fingers"/>
    <property type="match status" value="1"/>
</dbReference>
<sequence>HRDDVADGPIFTRGFSCPRGLERYPSHEDQPSSPFVMRHDEDYRNRDVFLHRSDYSPHYGRREELPRGSDREGDKFRKSFYPSRPEERGRETKRPRYEKDEKMHCVSGDHQGFSSGTRNYRRRSRSRSRSPSPSYLNEEFRELDRARRKREEEERNRNSNHDVSGSGYVIPGLTNTLQTSEPRYTYRPEEIPSMPKKSILKKRVEMEVESPIQHEDFSSSSAPSKDLPLLSSHSSLPQSNNTAPFSSEVENFLKRFNKDSVMEPANRELRDGLYEWSPLSGVPKDSFTYEEKFGSFLSHKEKIEPKSEPADRHTDFLLPHERASQDGSGFSRILGMMADSVSAQEKRRRSFPDIEDEEKFLYGDEDEDTKTESLLVQKPPVSFGNEIISQKVSPPPSSPAPAVKLDPLEEPNAEYAKIHDLLKTIGLDIGVAEIGKLAIRTQERLHGKKLASRSPDCRPSDTRRLDPWDLRRSRSDTRSPESGQQHSVSPPVSFQQSKDASSLQKSEYTKNNPVGQDIPPCAPEQPLPSVSLIPSVPPAPASLPPTPTSVSQYQIPNYSQFTATQMPQNYPPPAMGPPGYDAYGHYMAYAAPGWTMYPPTQQPNPTLPEAHGLLTMAVPTNPTRPNLRVIKTVAMGKDVPDVKRDGSVLVRVPTTSAHTKTSLRLSSHPLKGTAEKMSDEKNRAAQKQKVIEEREKLKNEREARQKKLYYLKTELDRLRKQQGEMLRKKRREKDGHKDPLLVEVNRLQENIVKEISELHKESDAAEKKQSELDKVAQILGINIFEKARKPSVESKDSSEKNSKSENAKGVEKPTSSNKESKPTNEKSRGRSPKPAETSSQSSKHPFQLANIYEYYDAGNHWCKDCNTICGTMFDFFTHMHNKKHRQTLDPYNRPWASKTQSENKQDSIKRIDKITVPAKGSEFLIPITGYYCQLCHEFFGDQISAEQHVKNHPHNEKYKKYIDENPLYEERRNLDRQAGLAVVLETERRRQSELKRKLVEKQKEEKDEKKPKTIKKEETKNIPELGEGANANETQDKTNSSGQKLGIKLKLKKEEKKEDKKEEKKEESKKESPSQTSFGKFSWKKTEREDKTSGVGVPKEESMEGNKEENKCQSGKLHAKSIEIKLSGKTVIPHTSPWTPVAYTSTQTKILPNLPVPTMIFRKSTTATVSKPAPLNTFLSIKSSGATAKPLPVVKETNADLVLPPDIISKAFGGEEVVLKGTEENLKTPEKSESSQTSDIPPPPPPPPAVQQAAVIPADEVAPGVSESEQTMLAMPVRPPPPPPPSTAFSEQAKKIEKRNSCLATANAKDLYDIFYSSGGKGSTDSKLASSVLPNGENSNLAKPADLPTNPRASSSLSS</sequence>
<feature type="compositionally biased region" description="Basic residues" evidence="3">
    <location>
        <begin position="119"/>
        <end position="128"/>
    </location>
</feature>
<feature type="compositionally biased region" description="Pro residues" evidence="3">
    <location>
        <begin position="535"/>
        <end position="547"/>
    </location>
</feature>
<evidence type="ECO:0000256" key="3">
    <source>
        <dbReference type="SAM" id="MobiDB-lite"/>
    </source>
</evidence>
<feature type="region of interest" description="Disordered" evidence="3">
    <location>
        <begin position="1"/>
        <end position="192"/>
    </location>
</feature>
<keyword evidence="6" id="KW-1185">Reference proteome</keyword>
<protein>
    <submittedName>
        <fullName evidence="5">ZN318 protein</fullName>
    </submittedName>
</protein>
<gene>
    <name evidence="5" type="primary">Znf318</name>
    <name evidence="5" type="ORF">PENPIL_R10823</name>
</gene>
<feature type="compositionally biased region" description="Pro residues" evidence="3">
    <location>
        <begin position="1240"/>
        <end position="1249"/>
    </location>
</feature>
<dbReference type="PROSITE" id="PS50157">
    <property type="entry name" value="ZINC_FINGER_C2H2_2"/>
    <property type="match status" value="1"/>
</dbReference>
<feature type="region of interest" description="Disordered" evidence="3">
    <location>
        <begin position="1223"/>
        <end position="1292"/>
    </location>
</feature>
<feature type="compositionally biased region" description="Basic and acidic residues" evidence="3">
    <location>
        <begin position="789"/>
        <end position="811"/>
    </location>
</feature>
<feature type="compositionally biased region" description="Basic and acidic residues" evidence="3">
    <location>
        <begin position="999"/>
        <end position="1021"/>
    </location>
</feature>
<feature type="compositionally biased region" description="Pro residues" evidence="3">
    <location>
        <begin position="1277"/>
        <end position="1286"/>
    </location>
</feature>
<feature type="compositionally biased region" description="Polar residues" evidence="3">
    <location>
        <begin position="1323"/>
        <end position="1341"/>
    </location>
</feature>
<feature type="region of interest" description="Disordered" evidence="3">
    <location>
        <begin position="386"/>
        <end position="405"/>
    </location>
</feature>
<feature type="region of interest" description="Disordered" evidence="3">
    <location>
        <begin position="206"/>
        <end position="244"/>
    </location>
</feature>
<feature type="compositionally biased region" description="Basic and acidic residues" evidence="3">
    <location>
        <begin position="1052"/>
        <end position="1072"/>
    </location>
</feature>
<evidence type="ECO:0000313" key="5">
    <source>
        <dbReference type="EMBL" id="NXC45319.1"/>
    </source>
</evidence>
<feature type="compositionally biased region" description="Basic and acidic residues" evidence="3">
    <location>
        <begin position="37"/>
        <end position="77"/>
    </location>
</feature>
<feature type="region of interest" description="Disordered" evidence="3">
    <location>
        <begin position="789"/>
        <end position="843"/>
    </location>
</feature>
<dbReference type="InterPro" id="IPR013087">
    <property type="entry name" value="Znf_C2H2_type"/>
</dbReference>
<feature type="region of interest" description="Disordered" evidence="3">
    <location>
        <begin position="445"/>
        <end position="552"/>
    </location>
</feature>
<name>A0A851NRJ2_9GALL</name>
<keyword evidence="1" id="KW-0479">Metal-binding</keyword>
<feature type="compositionally biased region" description="Basic and acidic residues" evidence="3">
    <location>
        <begin position="818"/>
        <end position="828"/>
    </location>
</feature>
<feature type="compositionally biased region" description="Basic and acidic residues" evidence="3">
    <location>
        <begin position="84"/>
        <end position="104"/>
    </location>
</feature>
<dbReference type="PANTHER" id="PTHR15577">
    <property type="entry name" value="ZINC FINGER CONTAINING PROTEIN"/>
    <property type="match status" value="1"/>
</dbReference>
<comment type="caution">
    <text evidence="5">The sequence shown here is derived from an EMBL/GenBank/DDBJ whole genome shotgun (WGS) entry which is preliminary data.</text>
</comment>
<feature type="compositionally biased region" description="Basic and acidic residues" evidence="3">
    <location>
        <begin position="455"/>
        <end position="479"/>
    </location>
</feature>
<feature type="region of interest" description="Disordered" evidence="3">
    <location>
        <begin position="999"/>
        <end position="1116"/>
    </location>
</feature>
<dbReference type="InterPro" id="IPR003604">
    <property type="entry name" value="Matrin/U1-like-C_Znf_C2H2"/>
</dbReference>
<feature type="domain" description="C2H2-type" evidence="4">
    <location>
        <begin position="930"/>
        <end position="957"/>
    </location>
</feature>
<feature type="compositionally biased region" description="Basic and acidic residues" evidence="3">
    <location>
        <begin position="1223"/>
        <end position="1233"/>
    </location>
</feature>
<feature type="compositionally biased region" description="Low complexity" evidence="3">
    <location>
        <begin position="223"/>
        <end position="239"/>
    </location>
</feature>
<dbReference type="InterPro" id="IPR055309">
    <property type="entry name" value="Znf318-like"/>
</dbReference>
<evidence type="ECO:0000256" key="2">
    <source>
        <dbReference type="SAM" id="Coils"/>
    </source>
</evidence>
<feature type="compositionally biased region" description="Polar residues" evidence="3">
    <location>
        <begin position="480"/>
        <end position="514"/>
    </location>
</feature>
<dbReference type="PROSITE" id="PS00028">
    <property type="entry name" value="ZINC_FINGER_C2H2_1"/>
    <property type="match status" value="1"/>
</dbReference>
<feature type="non-terminal residue" evidence="5">
    <location>
        <position position="1359"/>
    </location>
</feature>
<keyword evidence="1" id="KW-0862">Zinc</keyword>
<dbReference type="EMBL" id="WBMW01003581">
    <property type="protein sequence ID" value="NXC45319.1"/>
    <property type="molecule type" value="Genomic_DNA"/>
</dbReference>
<dbReference type="GO" id="GO:0005654">
    <property type="term" value="C:nucleoplasm"/>
    <property type="evidence" value="ECO:0007669"/>
    <property type="project" value="TreeGrafter"/>
</dbReference>
<evidence type="ECO:0000256" key="1">
    <source>
        <dbReference type="PROSITE-ProRule" id="PRU00042"/>
    </source>
</evidence>
<feature type="compositionally biased region" description="Basic and acidic residues" evidence="3">
    <location>
        <begin position="20"/>
        <end position="30"/>
    </location>
</feature>
<feature type="compositionally biased region" description="Basic and acidic residues" evidence="3">
    <location>
        <begin position="138"/>
        <end position="160"/>
    </location>
</feature>
<feature type="region of interest" description="Disordered" evidence="3">
    <location>
        <begin position="1316"/>
        <end position="1359"/>
    </location>
</feature>
<feature type="compositionally biased region" description="Basic and acidic residues" evidence="3">
    <location>
        <begin position="206"/>
        <end position="217"/>
    </location>
</feature>
<accession>A0A851NRJ2</accession>
<dbReference type="GO" id="GO:0045893">
    <property type="term" value="P:positive regulation of DNA-templated transcription"/>
    <property type="evidence" value="ECO:0007669"/>
    <property type="project" value="TreeGrafter"/>
</dbReference>
<feature type="compositionally biased region" description="Basic and acidic residues" evidence="3">
    <location>
        <begin position="1084"/>
        <end position="1111"/>
    </location>
</feature>
<dbReference type="SMART" id="SM00451">
    <property type="entry name" value="ZnF_U1"/>
    <property type="match status" value="2"/>
</dbReference>
<evidence type="ECO:0000259" key="4">
    <source>
        <dbReference type="PROSITE" id="PS50157"/>
    </source>
</evidence>
<keyword evidence="1" id="KW-0863">Zinc-finger</keyword>
<dbReference type="GO" id="GO:0003676">
    <property type="term" value="F:nucleic acid binding"/>
    <property type="evidence" value="ECO:0007669"/>
    <property type="project" value="InterPro"/>
</dbReference>
<evidence type="ECO:0000313" key="6">
    <source>
        <dbReference type="Proteomes" id="UP000613066"/>
    </source>
</evidence>
<proteinExistence type="predicted"/>
<dbReference type="InterPro" id="IPR036236">
    <property type="entry name" value="Znf_C2H2_sf"/>
</dbReference>
<keyword evidence="2" id="KW-0175">Coiled coil</keyword>
<feature type="compositionally biased region" description="Polar residues" evidence="3">
    <location>
        <begin position="173"/>
        <end position="182"/>
    </location>
</feature>
<dbReference type="OrthoDB" id="9909793at2759"/>
<feature type="compositionally biased region" description="Polar residues" evidence="3">
    <location>
        <begin position="1031"/>
        <end position="1043"/>
    </location>
</feature>
<organism evidence="5 6">
    <name type="scientific">Penelope pileata</name>
    <dbReference type="NCBI Taxonomy" id="1118817"/>
    <lineage>
        <taxon>Eukaryota</taxon>
        <taxon>Metazoa</taxon>
        <taxon>Chordata</taxon>
        <taxon>Craniata</taxon>
        <taxon>Vertebrata</taxon>
        <taxon>Euteleostomi</taxon>
        <taxon>Archelosauria</taxon>
        <taxon>Archosauria</taxon>
        <taxon>Dinosauria</taxon>
        <taxon>Saurischia</taxon>
        <taxon>Theropoda</taxon>
        <taxon>Coelurosauria</taxon>
        <taxon>Aves</taxon>
        <taxon>Neognathae</taxon>
        <taxon>Galloanserae</taxon>
        <taxon>Galliformes</taxon>
        <taxon>Cracidae</taxon>
        <taxon>Penelope</taxon>
    </lineage>
</organism>
<dbReference type="GO" id="GO:0008270">
    <property type="term" value="F:zinc ion binding"/>
    <property type="evidence" value="ECO:0007669"/>
    <property type="project" value="UniProtKB-KW"/>
</dbReference>
<reference evidence="5" key="1">
    <citation type="submission" date="2019-09" db="EMBL/GenBank/DDBJ databases">
        <title>Bird 10,000 Genomes (B10K) Project - Family phase.</title>
        <authorList>
            <person name="Zhang G."/>
        </authorList>
    </citation>
    <scope>NUCLEOTIDE SEQUENCE</scope>
    <source>
        <strain evidence="5">B10K-DU-001-08</strain>
        <tissue evidence="5">Muscle</tissue>
    </source>
</reference>
<feature type="non-terminal residue" evidence="5">
    <location>
        <position position="1"/>
    </location>
</feature>